<gene>
    <name evidence="3" type="ORF">KV110_16725</name>
</gene>
<evidence type="ECO:0000313" key="4">
    <source>
        <dbReference type="Proteomes" id="UP000694257"/>
    </source>
</evidence>
<dbReference type="InterPro" id="IPR052513">
    <property type="entry name" value="Thioester_dehydratase-like"/>
</dbReference>
<dbReference type="RefSeq" id="WP_218477135.1">
    <property type="nucleotide sequence ID" value="NZ_BAABJN010000015.1"/>
</dbReference>
<evidence type="ECO:0000313" key="3">
    <source>
        <dbReference type="EMBL" id="QXN94544.1"/>
    </source>
</evidence>
<dbReference type="PANTHER" id="PTHR34075:SF5">
    <property type="entry name" value="BLR3430 PROTEIN"/>
    <property type="match status" value="1"/>
</dbReference>
<proteinExistence type="predicted"/>
<evidence type="ECO:0000259" key="1">
    <source>
        <dbReference type="Pfam" id="PF01796"/>
    </source>
</evidence>
<dbReference type="PANTHER" id="PTHR34075">
    <property type="entry name" value="BLR3430 PROTEIN"/>
    <property type="match status" value="1"/>
</dbReference>
<dbReference type="InterPro" id="IPR002878">
    <property type="entry name" value="ChsH2_C"/>
</dbReference>
<organism evidence="3 4">
    <name type="scientific">Nocardia iowensis</name>
    <dbReference type="NCBI Taxonomy" id="204891"/>
    <lineage>
        <taxon>Bacteria</taxon>
        <taxon>Bacillati</taxon>
        <taxon>Actinomycetota</taxon>
        <taxon>Actinomycetes</taxon>
        <taxon>Mycobacteriales</taxon>
        <taxon>Nocardiaceae</taxon>
        <taxon>Nocardia</taxon>
    </lineage>
</organism>
<keyword evidence="4" id="KW-1185">Reference proteome</keyword>
<sequence>MTVEPIDPHIMEWHEGRPRLLGCRCRTCAETNFPAQDSCRRCGGAEVAVVPLAEHGTLWSWTIQRFAPPSPPYVPQAEPFEPFGIGYVELPGEVIVETLLTEADATALRIGMPMRLTVLEVPTHCGAQAATFAFAPVIEGER</sequence>
<reference evidence="3 4" key="1">
    <citation type="submission" date="2021-07" db="EMBL/GenBank/DDBJ databases">
        <title>Whole Genome Sequence of Nocardia Iowensis.</title>
        <authorList>
            <person name="Lamm A."/>
            <person name="Collins-Fairclough A.M."/>
            <person name="Bunk B."/>
            <person name="Sproer C."/>
        </authorList>
    </citation>
    <scope>NUCLEOTIDE SEQUENCE [LARGE SCALE GENOMIC DNA]</scope>
    <source>
        <strain evidence="3 4">NRRL 5646</strain>
    </source>
</reference>
<name>A0ABX8RXY9_NOCIO</name>
<accession>A0ABX8RXY9</accession>
<dbReference type="EMBL" id="CP078145">
    <property type="protein sequence ID" value="QXN94544.1"/>
    <property type="molecule type" value="Genomic_DNA"/>
</dbReference>
<evidence type="ECO:0000259" key="2">
    <source>
        <dbReference type="Pfam" id="PF12172"/>
    </source>
</evidence>
<dbReference type="Proteomes" id="UP000694257">
    <property type="component" value="Chromosome"/>
</dbReference>
<protein>
    <submittedName>
        <fullName evidence="3">OB-fold domain-containing protein</fullName>
    </submittedName>
</protein>
<feature type="domain" description="ChsH2 C-terminal OB-fold" evidence="1">
    <location>
        <begin position="50"/>
        <end position="117"/>
    </location>
</feature>
<dbReference type="Pfam" id="PF12172">
    <property type="entry name" value="zf-ChsH2"/>
    <property type="match status" value="1"/>
</dbReference>
<dbReference type="Pfam" id="PF01796">
    <property type="entry name" value="OB_ChsH2_C"/>
    <property type="match status" value="1"/>
</dbReference>
<dbReference type="InterPro" id="IPR022002">
    <property type="entry name" value="ChsH2_Znr"/>
</dbReference>
<feature type="domain" description="ChsH2 rubredoxin-like zinc ribbon" evidence="2">
    <location>
        <begin position="17"/>
        <end position="47"/>
    </location>
</feature>